<evidence type="ECO:0000313" key="3">
    <source>
        <dbReference type="Proteomes" id="UP000594749"/>
    </source>
</evidence>
<keyword evidence="3" id="KW-1185">Reference proteome</keyword>
<proteinExistence type="predicted"/>
<evidence type="ECO:0000256" key="1">
    <source>
        <dbReference type="SAM" id="Phobius"/>
    </source>
</evidence>
<dbReference type="Proteomes" id="UP000594749">
    <property type="component" value="Chromosome"/>
</dbReference>
<keyword evidence="1" id="KW-0812">Transmembrane</keyword>
<protein>
    <submittedName>
        <fullName evidence="2">NfeD family protein</fullName>
    </submittedName>
</protein>
<sequence length="133" mass="14663">MIPAIYMIAIGLFLMALELIALNFVLIFFGISFVIVGAINFGFEFSLEWQLVAASLLALVLIFALRGKLKGAFLKDSDGLNENFLDEAGVGEINNGMIYYKGTFWKSDEISGLKNGDKVEILGTKNGKIYIKK</sequence>
<accession>A0A7M1LG95</accession>
<dbReference type="RefSeq" id="WP_025803726.1">
    <property type="nucleotide sequence ID" value="NZ_CP053842.1"/>
</dbReference>
<reference evidence="2 3" key="1">
    <citation type="submission" date="2020-10" db="EMBL/GenBank/DDBJ databases">
        <title>Campylobacter and Helicobacter PacBio genomes.</title>
        <authorList>
            <person name="Lane C."/>
        </authorList>
    </citation>
    <scope>NUCLEOTIDE SEQUENCE [LARGE SCALE GENOMIC DNA]</scope>
    <source>
        <strain evidence="2 3">2016D-0077</strain>
    </source>
</reference>
<organism evidence="2 3">
    <name type="scientific">Campylobacter corcagiensis</name>
    <dbReference type="NCBI Taxonomy" id="1448857"/>
    <lineage>
        <taxon>Bacteria</taxon>
        <taxon>Pseudomonadati</taxon>
        <taxon>Campylobacterota</taxon>
        <taxon>Epsilonproteobacteria</taxon>
        <taxon>Campylobacterales</taxon>
        <taxon>Campylobacteraceae</taxon>
        <taxon>Campylobacter</taxon>
    </lineage>
</organism>
<dbReference type="OrthoDB" id="5329160at2"/>
<dbReference type="AlphaFoldDB" id="A0A7M1LG95"/>
<evidence type="ECO:0000313" key="2">
    <source>
        <dbReference type="EMBL" id="QOQ86906.1"/>
    </source>
</evidence>
<keyword evidence="1" id="KW-1133">Transmembrane helix</keyword>
<dbReference type="EMBL" id="CP063078">
    <property type="protein sequence ID" value="QOQ86906.1"/>
    <property type="molecule type" value="Genomic_DNA"/>
</dbReference>
<name>A0A7M1LG95_9BACT</name>
<gene>
    <name evidence="2" type="ORF">IMC76_06740</name>
</gene>
<keyword evidence="1" id="KW-0472">Membrane</keyword>
<feature type="transmembrane region" description="Helical" evidence="1">
    <location>
        <begin position="47"/>
        <end position="65"/>
    </location>
</feature>
<feature type="transmembrane region" description="Helical" evidence="1">
    <location>
        <begin position="12"/>
        <end position="41"/>
    </location>
</feature>